<dbReference type="VEuPathDB" id="FungiDB:TERG_11557"/>
<feature type="compositionally biased region" description="Basic and acidic residues" evidence="1">
    <location>
        <begin position="20"/>
        <end position="33"/>
    </location>
</feature>
<feature type="region of interest" description="Disordered" evidence="1">
    <location>
        <begin position="1"/>
        <end position="43"/>
    </location>
</feature>
<name>A0A080WPV0_TRIRC</name>
<evidence type="ECO:0000313" key="2">
    <source>
        <dbReference type="EMBL" id="KFL60218.1"/>
    </source>
</evidence>
<dbReference type="Proteomes" id="UP000008864">
    <property type="component" value="Unassembled WGS sequence"/>
</dbReference>
<dbReference type="InParanoid" id="A0A080WPV0"/>
<dbReference type="RefSeq" id="XP_047605096.1">
    <property type="nucleotide sequence ID" value="XM_047750659.1"/>
</dbReference>
<dbReference type="HOGENOM" id="CLU_2028369_0_0_1"/>
<feature type="compositionally biased region" description="Polar residues" evidence="1">
    <location>
        <begin position="1"/>
        <end position="11"/>
    </location>
</feature>
<sequence length="122" mass="13234">MASAYMDQTMSLAAPAPPRCNKENNALHKRDCQQRTSGSIAAARGRKKVGERVCLFLLSEAASPCCGWSCAETLSSLAFAPDIVDRDGSQNKKKAKMQNGGERERRKAGEPFIYSVSLPVGR</sequence>
<accession>A0A080WPV0</accession>
<evidence type="ECO:0000256" key="1">
    <source>
        <dbReference type="SAM" id="MobiDB-lite"/>
    </source>
</evidence>
<gene>
    <name evidence="2" type="ORF">TERG_11557</name>
</gene>
<protein>
    <submittedName>
        <fullName evidence="2">Uncharacterized protein</fullName>
    </submittedName>
</protein>
<keyword evidence="3" id="KW-1185">Reference proteome</keyword>
<evidence type="ECO:0000313" key="3">
    <source>
        <dbReference type="Proteomes" id="UP000008864"/>
    </source>
</evidence>
<organism evidence="2 3">
    <name type="scientific">Trichophyton rubrum (strain ATCC MYA-4607 / CBS 118892)</name>
    <name type="common">Athlete's foot fungus</name>
    <dbReference type="NCBI Taxonomy" id="559305"/>
    <lineage>
        <taxon>Eukaryota</taxon>
        <taxon>Fungi</taxon>
        <taxon>Dikarya</taxon>
        <taxon>Ascomycota</taxon>
        <taxon>Pezizomycotina</taxon>
        <taxon>Eurotiomycetes</taxon>
        <taxon>Eurotiomycetidae</taxon>
        <taxon>Onygenales</taxon>
        <taxon>Arthrodermataceae</taxon>
        <taxon>Trichophyton</taxon>
    </lineage>
</organism>
<dbReference type="AlphaFoldDB" id="A0A080WPV0"/>
<feature type="region of interest" description="Disordered" evidence="1">
    <location>
        <begin position="86"/>
        <end position="110"/>
    </location>
</feature>
<proteinExistence type="predicted"/>
<dbReference type="EMBL" id="GG700648">
    <property type="protein sequence ID" value="KFL60218.1"/>
    <property type="molecule type" value="Genomic_DNA"/>
</dbReference>
<dbReference type="GeneID" id="71776990"/>
<reference evidence="3" key="1">
    <citation type="journal article" date="2012" name="MBio">
        <title>Comparative genome analysis of Trichophyton rubrum and related dermatophytes reveals candidate genes involved in infection.</title>
        <authorList>
            <person name="Martinez D.A."/>
            <person name="Oliver B.G."/>
            <person name="Graeser Y."/>
            <person name="Goldberg J.M."/>
            <person name="Li W."/>
            <person name="Martinez-Rossi N.M."/>
            <person name="Monod M."/>
            <person name="Shelest E."/>
            <person name="Barton R.C."/>
            <person name="Birch E."/>
            <person name="Brakhage A.A."/>
            <person name="Chen Z."/>
            <person name="Gurr S.J."/>
            <person name="Heiman D."/>
            <person name="Heitman J."/>
            <person name="Kosti I."/>
            <person name="Rossi A."/>
            <person name="Saif S."/>
            <person name="Samalova M."/>
            <person name="Saunders C.W."/>
            <person name="Shea T."/>
            <person name="Summerbell R.C."/>
            <person name="Xu J."/>
            <person name="Young S."/>
            <person name="Zeng Q."/>
            <person name="Birren B.W."/>
            <person name="Cuomo C.A."/>
            <person name="White T.C."/>
        </authorList>
    </citation>
    <scope>NUCLEOTIDE SEQUENCE [LARGE SCALE GENOMIC DNA]</scope>
    <source>
        <strain evidence="3">ATCC MYA-4607 / CBS 118892</strain>
    </source>
</reference>